<keyword evidence="9" id="KW-0862">Zinc</keyword>
<evidence type="ECO:0000256" key="4">
    <source>
        <dbReference type="ARBA" id="ARBA00012483"/>
    </source>
</evidence>
<dbReference type="Gene3D" id="1.25.40.10">
    <property type="entry name" value="Tetratricopeptide repeat domain"/>
    <property type="match status" value="1"/>
</dbReference>
<comment type="catalytic activity">
    <reaction evidence="1">
        <text>S-ubiquitinyl-[E2 ubiquitin-conjugating enzyme]-L-cysteine + [acceptor protein]-L-lysine = [E2 ubiquitin-conjugating enzyme]-L-cysteine + N(6)-ubiquitinyl-[acceptor protein]-L-lysine.</text>
        <dbReference type="EC" id="2.3.2.27"/>
    </reaction>
</comment>
<dbReference type="InterPro" id="IPR019734">
    <property type="entry name" value="TPR_rpt"/>
</dbReference>
<dbReference type="PANTHER" id="PTHR17550">
    <property type="entry name" value="E3 UBIQUITIN-PROTEIN LIGASE TTC3"/>
    <property type="match status" value="1"/>
</dbReference>
<dbReference type="InterPro" id="IPR011990">
    <property type="entry name" value="TPR-like_helical_dom_sf"/>
</dbReference>
<dbReference type="SUPFAM" id="SSF48452">
    <property type="entry name" value="TPR-like"/>
    <property type="match status" value="1"/>
</dbReference>
<keyword evidence="11" id="KW-0802">TPR repeat</keyword>
<evidence type="ECO:0000256" key="12">
    <source>
        <dbReference type="SAM" id="Coils"/>
    </source>
</evidence>
<evidence type="ECO:0000256" key="13">
    <source>
        <dbReference type="SAM" id="MobiDB-lite"/>
    </source>
</evidence>
<dbReference type="PROSITE" id="PS50005">
    <property type="entry name" value="TPR"/>
    <property type="match status" value="1"/>
</dbReference>
<feature type="coiled-coil region" evidence="12">
    <location>
        <begin position="1471"/>
        <end position="1505"/>
    </location>
</feature>
<feature type="domain" description="RING-type" evidence="14">
    <location>
        <begin position="1673"/>
        <end position="1713"/>
    </location>
</feature>
<feature type="region of interest" description="Disordered" evidence="13">
    <location>
        <begin position="1535"/>
        <end position="1561"/>
    </location>
</feature>
<feature type="compositionally biased region" description="Basic residues" evidence="13">
    <location>
        <begin position="963"/>
        <end position="973"/>
    </location>
</feature>
<dbReference type="InterPro" id="IPR043866">
    <property type="entry name" value="TTC3/DZIP3_dom"/>
</dbReference>
<dbReference type="SUPFAM" id="SSF57850">
    <property type="entry name" value="RING/U-box"/>
    <property type="match status" value="1"/>
</dbReference>
<keyword evidence="6" id="KW-0808">Transferase</keyword>
<comment type="pathway">
    <text evidence="3">Protein modification; protein ubiquitination.</text>
</comment>
<dbReference type="InterPro" id="IPR013083">
    <property type="entry name" value="Znf_RING/FYVE/PHD"/>
</dbReference>
<evidence type="ECO:0000256" key="1">
    <source>
        <dbReference type="ARBA" id="ARBA00000900"/>
    </source>
</evidence>
<dbReference type="GO" id="GO:0016567">
    <property type="term" value="P:protein ubiquitination"/>
    <property type="evidence" value="ECO:0007669"/>
    <property type="project" value="UniProtKB-UniPathway"/>
</dbReference>
<dbReference type="Pfam" id="PF24812">
    <property type="entry name" value="WHD_TTC3"/>
    <property type="match status" value="1"/>
</dbReference>
<gene>
    <name evidence="15" type="primary">DZIP3</name>
</gene>
<dbReference type="GO" id="GO:0061630">
    <property type="term" value="F:ubiquitin protein ligase activity"/>
    <property type="evidence" value="ECO:0007669"/>
    <property type="project" value="UniProtKB-EC"/>
</dbReference>
<feature type="region of interest" description="Disordered" evidence="13">
    <location>
        <begin position="705"/>
        <end position="737"/>
    </location>
</feature>
<evidence type="ECO:0000256" key="3">
    <source>
        <dbReference type="ARBA" id="ARBA00004906"/>
    </source>
</evidence>
<dbReference type="Pfam" id="PF19179">
    <property type="entry name" value="TTC3_DZIP3_dom"/>
    <property type="match status" value="1"/>
</dbReference>
<keyword evidence="8 10" id="KW-0863">Zinc-finger</keyword>
<feature type="coiled-coil region" evidence="12">
    <location>
        <begin position="1316"/>
        <end position="1375"/>
    </location>
</feature>
<evidence type="ECO:0000259" key="14">
    <source>
        <dbReference type="PROSITE" id="PS50089"/>
    </source>
</evidence>
<dbReference type="SMART" id="SM00028">
    <property type="entry name" value="TPR"/>
    <property type="match status" value="3"/>
</dbReference>
<reference evidence="15" key="1">
    <citation type="submission" date="2016-05" db="EMBL/GenBank/DDBJ databases">
        <authorList>
            <person name="Lavstsen T."/>
            <person name="Jespersen J.S."/>
        </authorList>
    </citation>
    <scope>NUCLEOTIDE SEQUENCE</scope>
    <source>
        <tissue evidence="15">Brain</tissue>
    </source>
</reference>
<dbReference type="GO" id="GO:0008270">
    <property type="term" value="F:zinc ion binding"/>
    <property type="evidence" value="ECO:0007669"/>
    <property type="project" value="UniProtKB-KW"/>
</dbReference>
<evidence type="ECO:0000256" key="8">
    <source>
        <dbReference type="ARBA" id="ARBA00022771"/>
    </source>
</evidence>
<protein>
    <recommendedName>
        <fullName evidence="4">RING-type E3 ubiquitin transferase</fullName>
        <ecNumber evidence="4">2.3.2.27</ecNumber>
    </recommendedName>
</protein>
<dbReference type="InterPro" id="IPR056872">
    <property type="entry name" value="TTC3/DZIP3-like_helical"/>
</dbReference>
<evidence type="ECO:0000256" key="5">
    <source>
        <dbReference type="ARBA" id="ARBA00022490"/>
    </source>
</evidence>
<dbReference type="Pfam" id="PF24905">
    <property type="entry name" value="TTC3_9th"/>
    <property type="match status" value="1"/>
</dbReference>
<dbReference type="UniPathway" id="UPA00143"/>
<dbReference type="InterPro" id="IPR056870">
    <property type="entry name" value="TTC3/DZIP3/RBM44-like_helical"/>
</dbReference>
<evidence type="ECO:0000256" key="11">
    <source>
        <dbReference type="PROSITE-ProRule" id="PRU00339"/>
    </source>
</evidence>
<feature type="compositionally biased region" description="Basic and acidic residues" evidence="13">
    <location>
        <begin position="719"/>
        <end position="737"/>
    </location>
</feature>
<comment type="subcellular location">
    <subcellularLocation>
        <location evidence="2">Cytoplasm</location>
    </subcellularLocation>
</comment>
<dbReference type="SMART" id="SM00184">
    <property type="entry name" value="RING"/>
    <property type="match status" value="1"/>
</dbReference>
<dbReference type="Gene3D" id="3.30.40.10">
    <property type="entry name" value="Zinc/RING finger domain, C3HC4 (zinc finger)"/>
    <property type="match status" value="1"/>
</dbReference>
<dbReference type="PANTHER" id="PTHR17550:SF8">
    <property type="entry name" value="RING-TYPE E3 UBIQUITIN TRANSFERASE"/>
    <property type="match status" value="1"/>
</dbReference>
<keyword evidence="12" id="KW-0175">Coiled coil</keyword>
<evidence type="ECO:0000256" key="10">
    <source>
        <dbReference type="PROSITE-ProRule" id="PRU00175"/>
    </source>
</evidence>
<proteinExistence type="predicted"/>
<feature type="coiled-coil region" evidence="12">
    <location>
        <begin position="1261"/>
        <end position="1288"/>
    </location>
</feature>
<feature type="region of interest" description="Disordered" evidence="13">
    <location>
        <begin position="338"/>
        <end position="417"/>
    </location>
</feature>
<feature type="compositionally biased region" description="Basic and acidic residues" evidence="13">
    <location>
        <begin position="395"/>
        <end position="412"/>
    </location>
</feature>
<dbReference type="InterPro" id="IPR056871">
    <property type="entry name" value="WH_TTC3"/>
</dbReference>
<organism evidence="15">
    <name type="scientific">Nothobranchius kuhntae</name>
    <name type="common">Beira killifish</name>
    <dbReference type="NCBI Taxonomy" id="321403"/>
    <lineage>
        <taxon>Eukaryota</taxon>
        <taxon>Metazoa</taxon>
        <taxon>Chordata</taxon>
        <taxon>Craniata</taxon>
        <taxon>Vertebrata</taxon>
        <taxon>Euteleostomi</taxon>
        <taxon>Actinopterygii</taxon>
        <taxon>Neopterygii</taxon>
        <taxon>Teleostei</taxon>
        <taxon>Neoteleostei</taxon>
        <taxon>Acanthomorphata</taxon>
        <taxon>Ovalentaria</taxon>
        <taxon>Atherinomorphae</taxon>
        <taxon>Cyprinodontiformes</taxon>
        <taxon>Nothobranchiidae</taxon>
        <taxon>Nothobranchius</taxon>
    </lineage>
</organism>
<dbReference type="CDD" id="cd16481">
    <property type="entry name" value="RING-H2_TTC3"/>
    <property type="match status" value="1"/>
</dbReference>
<reference evidence="15" key="2">
    <citation type="submission" date="2016-06" db="EMBL/GenBank/DDBJ databases">
        <title>The genome of a short-lived fish provides insights into sex chromosome evolution and the genetic control of aging.</title>
        <authorList>
            <person name="Reichwald K."/>
            <person name="Felder M."/>
            <person name="Petzold A."/>
            <person name="Koch P."/>
            <person name="Groth M."/>
            <person name="Platzer M."/>
        </authorList>
    </citation>
    <scope>NUCLEOTIDE SEQUENCE</scope>
    <source>
        <tissue evidence="15">Brain</tissue>
    </source>
</reference>
<dbReference type="Pfam" id="PF24525">
    <property type="entry name" value="TTC3"/>
    <property type="match status" value="1"/>
</dbReference>
<evidence type="ECO:0000256" key="9">
    <source>
        <dbReference type="ARBA" id="ARBA00022833"/>
    </source>
</evidence>
<dbReference type="Pfam" id="PF13639">
    <property type="entry name" value="zf-RING_2"/>
    <property type="match status" value="1"/>
</dbReference>
<feature type="compositionally biased region" description="Polar residues" evidence="13">
    <location>
        <begin position="338"/>
        <end position="352"/>
    </location>
</feature>
<evidence type="ECO:0000256" key="2">
    <source>
        <dbReference type="ARBA" id="ARBA00004496"/>
    </source>
</evidence>
<dbReference type="GO" id="GO:0005737">
    <property type="term" value="C:cytoplasm"/>
    <property type="evidence" value="ECO:0007669"/>
    <property type="project" value="UniProtKB-SubCell"/>
</dbReference>
<keyword evidence="5" id="KW-0963">Cytoplasm</keyword>
<dbReference type="EC" id="2.3.2.27" evidence="4"/>
<keyword evidence="7" id="KW-0479">Metal-binding</keyword>
<feature type="repeat" description="TPR" evidence="11">
    <location>
        <begin position="200"/>
        <end position="233"/>
    </location>
</feature>
<evidence type="ECO:0000256" key="6">
    <source>
        <dbReference type="ARBA" id="ARBA00022679"/>
    </source>
</evidence>
<feature type="compositionally biased region" description="Polar residues" evidence="13">
    <location>
        <begin position="368"/>
        <end position="394"/>
    </location>
</feature>
<evidence type="ECO:0000313" key="15">
    <source>
        <dbReference type="EMBL" id="SBQ91116.1"/>
    </source>
</evidence>
<evidence type="ECO:0000256" key="7">
    <source>
        <dbReference type="ARBA" id="ARBA00022723"/>
    </source>
</evidence>
<dbReference type="InterPro" id="IPR001841">
    <property type="entry name" value="Znf_RING"/>
</dbReference>
<accession>A0A1A8I2P0</accession>
<dbReference type="PROSITE" id="PS50089">
    <property type="entry name" value="ZF_RING_2"/>
    <property type="match status" value="1"/>
</dbReference>
<dbReference type="EMBL" id="HAED01005086">
    <property type="protein sequence ID" value="SBQ91116.1"/>
    <property type="molecule type" value="Transcribed_RNA"/>
</dbReference>
<feature type="region of interest" description="Disordered" evidence="13">
    <location>
        <begin position="1629"/>
        <end position="1649"/>
    </location>
</feature>
<sequence>MSDSDWEGFGYQKYKREKAITTYRVSEEVLDKWISIPVQVKREAAQQMKICVFWLPTLLQPEDSETYDWAMDVGLVSSRDNETLTLDHLAKIQVVERILFYLDIGTLERECARHVFSISNMLNLQFCPETLEATVRFLEKAGDCHIRSNLRTLGDFLHCFTTLGLIFSEYAKFIRELSKNVEKMMEILLAKPADYLTEKSEAMKKKGNDKFQKQQFEEAVKYYSKAIKYYPENHILYGNRALCFIRCKQYLKAAADGKRAVLIKPLWAKGHYRYCEALFCLGQTQLAFEANSTAKSLCRDNPDELRDLDQQYQKFMSELTFTELPKSNQSFKDGLVTRTQTSKTGGKSNPGKSSPAKVTKMDRRNRPNETASRLENTPVSSKPSNSEKVQFSTSEEGRKKKQKNEDRPRENQSHVVKSKACMSDMRKELQFLMQDAHMALDDLRSRNAAQAFSQALDLVESATPKELGLSTLDVLLLLFGRTLALTEIGQPEELTEAQKLLEKMKSYEERTFQCLCFYALGKVFLRENRFAVALQQFSDSLQMVKNQISPGKLTWPLTKEVVKETQPDYFRDLLERCIELCRFPPAPDAVCRLEICLCPLKTEIYLTDPDFKGYVQMCCCQSCRVEFHINCWKSLKTTKFSDKNEKDILHEKCLTPDCVGQISSIKIYCPTGLVKCKFESTISKPAVLKRPKGNQKCTSLKKLRSKEEHKVKRKQYKQSSEEKKTSPDEILQQKEESGSQSQQKTWLLYRDRVLLLISQNVDLLREERGLQISVLTGSLKPWLELDLLRGNQIARRLLNHNQQESVKDLGQVVELLLERKNRVWARVFVQELSSCVDIDPKLSSWACQLNAEGLNSARSFIDRHSEHLEQLDLTLLLEFGPLKEMILEKLSIRPEFFSSNGLTVTEYLKQAPPHDMRLFIWTLEEHKDHYVSCHTILDEYFYTMDGHCSVLKKSDENNSPTKAKSRGRKKKQKEKGVFVLSGIRALKPREEWDQDLFEDDSLSFLHPADPFSVPSHLREEVADFEDQYNTRTKTYKSFLDNNPDPTRESLYDYFAQILEEHGPLNAEDRLLVGELENFPAVAKLKIEEAGGVEAFLVESLRFIKMGRRVGLAKHAVRMQQSEYATSLDNLDDIDVCCISSPPDFYTTCDFTSYLGRNPPAYTDSPPILPNPYPFYSQLLESSPRCHWSEGDLEQPYEFLPVVDPALDALDADFSVLETDLTPEKTVFIPADENLFRQHAAVQTHQVPKRSVAVNTELYSRFENSQGDINKKEKSIRMLERQIKKMKNQIKVSPSKDEAAILEEEIKTISSNIQVTHKELAMFQEKLEEEVKKYQKEKKANQEKLEEEVKKYQKEKKANQEELKALKMAIEQLGEEQTSLSQTIRDNNSIYEEKLNDFLEFSNQSAGEKMSLEDEIKRCRSLLGSASRRVQTAQLSMVNSSRDQALSAPSKELADSKALLAKLDEVCHRAPNEHLEMNRKNCRAKIEELEKNISIAERRFQEQLDQLKNSRGDCENGDPEPAAAPLCAAAKDFVPQPSAQASNSMPPPAAEAPGVNEHKAVKQKPGPLFDRVMESLTAMFPDYSRPDLMKYVAEFRLARSGSLHAVTLQDCVSGVTQRILDHQEKLKRARANVVGRSSPARSATPPPLTQAPVWQSLKTQSLRNPDALNMEDPCIICHEDMSPENTCVLECRHSFHKECIRSWLKEQSTCPTCRNHALLPEDFPALSGRKRHAP</sequence>
<name>A0A1A8I2P0_NOTKU</name>
<feature type="region of interest" description="Disordered" evidence="13">
    <location>
        <begin position="952"/>
        <end position="974"/>
    </location>
</feature>